<accession>A0ABN7UN50</accession>
<proteinExistence type="predicted"/>
<comment type="caution">
    <text evidence="1">The sequence shown here is derived from an EMBL/GenBank/DDBJ whole genome shotgun (WGS) entry which is preliminary data.</text>
</comment>
<protein>
    <submittedName>
        <fullName evidence="1">37526_t:CDS:1</fullName>
    </submittedName>
</protein>
<reference evidence="1 2" key="1">
    <citation type="submission" date="2021-06" db="EMBL/GenBank/DDBJ databases">
        <authorList>
            <person name="Kallberg Y."/>
            <person name="Tangrot J."/>
            <person name="Rosling A."/>
        </authorList>
    </citation>
    <scope>NUCLEOTIDE SEQUENCE [LARGE SCALE GENOMIC DNA]</scope>
    <source>
        <strain evidence="1 2">120-4 pot B 10/14</strain>
    </source>
</reference>
<evidence type="ECO:0000313" key="1">
    <source>
        <dbReference type="EMBL" id="CAG8626656.1"/>
    </source>
</evidence>
<dbReference type="EMBL" id="CAJVQB010004094">
    <property type="protein sequence ID" value="CAG8626656.1"/>
    <property type="molecule type" value="Genomic_DNA"/>
</dbReference>
<name>A0ABN7UN50_GIGMA</name>
<gene>
    <name evidence="1" type="ORF">GMARGA_LOCUS8112</name>
</gene>
<evidence type="ECO:0000313" key="2">
    <source>
        <dbReference type="Proteomes" id="UP000789901"/>
    </source>
</evidence>
<keyword evidence="2" id="KW-1185">Reference proteome</keyword>
<dbReference type="Proteomes" id="UP000789901">
    <property type="component" value="Unassembled WGS sequence"/>
</dbReference>
<sequence>MINKLAVQKPGCTKNFVQKTSFEELIKKNKHTSYEISKLTNY</sequence>
<organism evidence="1 2">
    <name type="scientific">Gigaspora margarita</name>
    <dbReference type="NCBI Taxonomy" id="4874"/>
    <lineage>
        <taxon>Eukaryota</taxon>
        <taxon>Fungi</taxon>
        <taxon>Fungi incertae sedis</taxon>
        <taxon>Mucoromycota</taxon>
        <taxon>Glomeromycotina</taxon>
        <taxon>Glomeromycetes</taxon>
        <taxon>Diversisporales</taxon>
        <taxon>Gigasporaceae</taxon>
        <taxon>Gigaspora</taxon>
    </lineage>
</organism>